<protein>
    <submittedName>
        <fullName evidence="2">RNA ligase</fullName>
    </submittedName>
</protein>
<dbReference type="Pfam" id="PF09414">
    <property type="entry name" value="RNA_ligase"/>
    <property type="match status" value="1"/>
</dbReference>
<feature type="domain" description="RNA ligase" evidence="1">
    <location>
        <begin position="169"/>
        <end position="341"/>
    </location>
</feature>
<dbReference type="GO" id="GO:0016874">
    <property type="term" value="F:ligase activity"/>
    <property type="evidence" value="ECO:0007669"/>
    <property type="project" value="UniProtKB-KW"/>
</dbReference>
<evidence type="ECO:0000259" key="1">
    <source>
        <dbReference type="Pfam" id="PF09414"/>
    </source>
</evidence>
<gene>
    <name evidence="2" type="ORF">Hyperionvirus2_68</name>
</gene>
<keyword evidence="2" id="KW-0436">Ligase</keyword>
<reference evidence="2" key="1">
    <citation type="submission" date="2018-10" db="EMBL/GenBank/DDBJ databases">
        <title>Hidden diversity of soil giant viruses.</title>
        <authorList>
            <person name="Schulz F."/>
            <person name="Alteio L."/>
            <person name="Goudeau D."/>
            <person name="Ryan E.M."/>
            <person name="Malmstrom R.R."/>
            <person name="Blanchard J."/>
            <person name="Woyke T."/>
        </authorList>
    </citation>
    <scope>NUCLEOTIDE SEQUENCE</scope>
    <source>
        <strain evidence="2">HYV1</strain>
    </source>
</reference>
<dbReference type="Pfam" id="PF21189">
    <property type="entry name" value="PHA02142"/>
    <property type="match status" value="1"/>
</dbReference>
<dbReference type="InterPro" id="IPR021122">
    <property type="entry name" value="RNA_ligase_dom_REL/Rnl2"/>
</dbReference>
<sequence length="350" mass="39739">MTDYTANSVEPDRCMAQVVTIDKIAPIENATNIELAFILGWQCVVKKDEFKVNDLAIYFSIDSVLDPDVEVMKFLLGKRLKTKKILGALSQGLLAPLVWLKLFVSELAVKLGDDVTKMMRVRKYVMTTELLQYIESGKKSSLFPSFVPKTDEERVQNIPKILELLPGKSVVITRKEDGTSATFIHYQQDETTIFLVCGRNFVIDKNDPANQKSQYHNVENKFQIEKNMRALGSQIAIQGEIVGPKVQTNKIGLSSIDFRVFNIWDIPGQRYLLWEEVTKITALLQLNTVPLIYSGEFKSEWTSVDKLLDIANECEYRPGCPAEGIVVKTNDDSLRYSFKVISNKFLMKYG</sequence>
<name>A0A3G5A614_9VIRU</name>
<proteinExistence type="predicted"/>
<organism evidence="2">
    <name type="scientific">Hyperionvirus sp</name>
    <dbReference type="NCBI Taxonomy" id="2487770"/>
    <lineage>
        <taxon>Viruses</taxon>
        <taxon>Varidnaviria</taxon>
        <taxon>Bamfordvirae</taxon>
        <taxon>Nucleocytoviricota</taxon>
        <taxon>Megaviricetes</taxon>
        <taxon>Imitervirales</taxon>
        <taxon>Mimiviridae</taxon>
        <taxon>Klosneuvirinae</taxon>
    </lineage>
</organism>
<dbReference type="EMBL" id="MK072384">
    <property type="protein sequence ID" value="AYV82700.1"/>
    <property type="molecule type" value="Genomic_DNA"/>
</dbReference>
<dbReference type="Gene3D" id="3.30.470.30">
    <property type="entry name" value="DNA ligase/mRNA capping enzyme"/>
    <property type="match status" value="1"/>
</dbReference>
<evidence type="ECO:0000313" key="2">
    <source>
        <dbReference type="EMBL" id="AYV82700.1"/>
    </source>
</evidence>
<accession>A0A3G5A614</accession>
<dbReference type="SUPFAM" id="SSF56091">
    <property type="entry name" value="DNA ligase/mRNA capping enzyme, catalytic domain"/>
    <property type="match status" value="1"/>
</dbReference>